<dbReference type="EMBL" id="MEUF01000088">
    <property type="protein sequence ID" value="OGC30698.1"/>
    <property type="molecule type" value="Genomic_DNA"/>
</dbReference>
<organism evidence="2 3">
    <name type="scientific">candidate division WOR-1 bacterium RIFOXYB2_FULL_48_7</name>
    <dbReference type="NCBI Taxonomy" id="1802583"/>
    <lineage>
        <taxon>Bacteria</taxon>
        <taxon>Bacillati</taxon>
        <taxon>Saganbacteria</taxon>
    </lineage>
</organism>
<dbReference type="AlphaFoldDB" id="A0A1F4TDA0"/>
<dbReference type="STRING" id="1802583.A2311_01805"/>
<comment type="caution">
    <text evidence="2">The sequence shown here is derived from an EMBL/GenBank/DDBJ whole genome shotgun (WGS) entry which is preliminary data.</text>
</comment>
<gene>
    <name evidence="2" type="ORF">A2311_01805</name>
</gene>
<proteinExistence type="predicted"/>
<dbReference type="Proteomes" id="UP000178951">
    <property type="component" value="Unassembled WGS sequence"/>
</dbReference>
<protein>
    <recommendedName>
        <fullName evidence="1">KilA-N DNA-binding domain-containing protein</fullName>
    </recommendedName>
</protein>
<dbReference type="InterPro" id="IPR018873">
    <property type="entry name" value="KilA-N_DNA-bd_domain"/>
</dbReference>
<dbReference type="Pfam" id="PF10543">
    <property type="entry name" value="ORF6N"/>
    <property type="match status" value="1"/>
</dbReference>
<sequence>MKALLPTEFSASKIYYIREQKVMLDKDLAELYGVMTSQLKRQVKRNAERFPKEFMFILNQAEIAQLVCHFGIPSKSLFGGAAPFVFTEQGVAMLSSVLKSQRAVQVNIAIMKTFVKLRELIASHKDIIRKIEEMESKYDQQFKIVFDAIKALIAHPEPERKEIGFRGGRQS</sequence>
<accession>A0A1F4TDA0</accession>
<name>A0A1F4TDA0_UNCSA</name>
<evidence type="ECO:0000313" key="3">
    <source>
        <dbReference type="Proteomes" id="UP000178951"/>
    </source>
</evidence>
<reference evidence="2 3" key="1">
    <citation type="journal article" date="2016" name="Nat. Commun.">
        <title>Thousands of microbial genomes shed light on interconnected biogeochemical processes in an aquifer system.</title>
        <authorList>
            <person name="Anantharaman K."/>
            <person name="Brown C.T."/>
            <person name="Hug L.A."/>
            <person name="Sharon I."/>
            <person name="Castelle C.J."/>
            <person name="Probst A.J."/>
            <person name="Thomas B.C."/>
            <person name="Singh A."/>
            <person name="Wilkins M.J."/>
            <person name="Karaoz U."/>
            <person name="Brodie E.L."/>
            <person name="Williams K.H."/>
            <person name="Hubbard S.S."/>
            <person name="Banfield J.F."/>
        </authorList>
    </citation>
    <scope>NUCLEOTIDE SEQUENCE [LARGE SCALE GENOMIC DNA]</scope>
</reference>
<evidence type="ECO:0000259" key="1">
    <source>
        <dbReference type="Pfam" id="PF10543"/>
    </source>
</evidence>
<evidence type="ECO:0000313" key="2">
    <source>
        <dbReference type="EMBL" id="OGC30698.1"/>
    </source>
</evidence>
<feature type="domain" description="KilA-N DNA-binding" evidence="1">
    <location>
        <begin position="12"/>
        <end position="97"/>
    </location>
</feature>